<dbReference type="GO" id="GO:0008395">
    <property type="term" value="F:steroid hydroxylase activity"/>
    <property type="evidence" value="ECO:0007669"/>
    <property type="project" value="TreeGrafter"/>
</dbReference>
<dbReference type="InterPro" id="IPR036396">
    <property type="entry name" value="Cyt_P450_sf"/>
</dbReference>
<dbReference type="SUPFAM" id="SSF48264">
    <property type="entry name" value="Cytochrome P450"/>
    <property type="match status" value="1"/>
</dbReference>
<protein>
    <submittedName>
        <fullName evidence="4">Cytochrome P450 1B1</fullName>
    </submittedName>
</protein>
<dbReference type="PANTHER" id="PTHR24300:SF397">
    <property type="entry name" value="CYTOCHROME P450 2U1"/>
    <property type="match status" value="1"/>
</dbReference>
<comment type="caution">
    <text evidence="4">The sequence shown here is derived from an EMBL/GenBank/DDBJ whole genome shotgun (WGS) entry which is preliminary data.</text>
</comment>
<keyword evidence="2" id="KW-0479">Metal-binding</keyword>
<evidence type="ECO:0000313" key="4">
    <source>
        <dbReference type="EMBL" id="KAJ8036823.1"/>
    </source>
</evidence>
<dbReference type="PRINTS" id="PR00463">
    <property type="entry name" value="EP450I"/>
</dbReference>
<evidence type="ECO:0000313" key="5">
    <source>
        <dbReference type="Proteomes" id="UP001152320"/>
    </source>
</evidence>
<dbReference type="Pfam" id="PF00067">
    <property type="entry name" value="p450"/>
    <property type="match status" value="1"/>
</dbReference>
<organism evidence="4 5">
    <name type="scientific">Holothuria leucospilota</name>
    <name type="common">Black long sea cucumber</name>
    <name type="synonym">Mertensiothuria leucospilota</name>
    <dbReference type="NCBI Taxonomy" id="206669"/>
    <lineage>
        <taxon>Eukaryota</taxon>
        <taxon>Metazoa</taxon>
        <taxon>Echinodermata</taxon>
        <taxon>Eleutherozoa</taxon>
        <taxon>Echinozoa</taxon>
        <taxon>Holothuroidea</taxon>
        <taxon>Aspidochirotacea</taxon>
        <taxon>Aspidochirotida</taxon>
        <taxon>Holothuriidae</taxon>
        <taxon>Holothuria</taxon>
    </lineage>
</organism>
<dbReference type="AlphaFoldDB" id="A0A9Q1H8U8"/>
<dbReference type="GO" id="GO:0005506">
    <property type="term" value="F:iron ion binding"/>
    <property type="evidence" value="ECO:0007669"/>
    <property type="project" value="InterPro"/>
</dbReference>
<evidence type="ECO:0000256" key="2">
    <source>
        <dbReference type="ARBA" id="ARBA00022723"/>
    </source>
</evidence>
<accession>A0A9Q1H8U8</accession>
<evidence type="ECO:0000256" key="3">
    <source>
        <dbReference type="ARBA" id="ARBA00023004"/>
    </source>
</evidence>
<dbReference type="InterPro" id="IPR002401">
    <property type="entry name" value="Cyt_P450_E_grp-I"/>
</dbReference>
<sequence>MLFSAGVDTSSVTMHWSVGLMAEFPEIQAKVAAEVDKVVGRDRLPSLNDRENLPYTLATLYEVMRFSSVVPLALPHATSQDVNIGQLFVKIKEKEIIRLVCIYPRISILHLHPIYKSVIPDLCYFSKGWELDRAVIPDHCQKLC</sequence>
<dbReference type="GO" id="GO:0006805">
    <property type="term" value="P:xenobiotic metabolic process"/>
    <property type="evidence" value="ECO:0007669"/>
    <property type="project" value="TreeGrafter"/>
</dbReference>
<dbReference type="OrthoDB" id="2789670at2759"/>
<dbReference type="GO" id="GO:0020037">
    <property type="term" value="F:heme binding"/>
    <property type="evidence" value="ECO:0007669"/>
    <property type="project" value="InterPro"/>
</dbReference>
<dbReference type="Proteomes" id="UP001152320">
    <property type="component" value="Chromosome 8"/>
</dbReference>
<reference evidence="4" key="1">
    <citation type="submission" date="2021-10" db="EMBL/GenBank/DDBJ databases">
        <title>Tropical sea cucumber genome reveals ecological adaptation and Cuvierian tubules defense mechanism.</title>
        <authorList>
            <person name="Chen T."/>
        </authorList>
    </citation>
    <scope>NUCLEOTIDE SEQUENCE</scope>
    <source>
        <strain evidence="4">Nanhai2018</strain>
        <tissue evidence="4">Muscle</tissue>
    </source>
</reference>
<dbReference type="GO" id="GO:0016712">
    <property type="term" value="F:oxidoreductase activity, acting on paired donors, with incorporation or reduction of molecular oxygen, reduced flavin or flavoprotein as one donor, and incorporation of one atom of oxygen"/>
    <property type="evidence" value="ECO:0007669"/>
    <property type="project" value="TreeGrafter"/>
</dbReference>
<dbReference type="PANTHER" id="PTHR24300">
    <property type="entry name" value="CYTOCHROME P450 508A4-RELATED"/>
    <property type="match status" value="1"/>
</dbReference>
<dbReference type="GO" id="GO:0006082">
    <property type="term" value="P:organic acid metabolic process"/>
    <property type="evidence" value="ECO:0007669"/>
    <property type="project" value="TreeGrafter"/>
</dbReference>
<proteinExistence type="inferred from homology"/>
<name>A0A9Q1H8U8_HOLLE</name>
<dbReference type="InterPro" id="IPR050182">
    <property type="entry name" value="Cytochrome_P450_fam2"/>
</dbReference>
<dbReference type="EMBL" id="JAIZAY010000008">
    <property type="protein sequence ID" value="KAJ8036823.1"/>
    <property type="molecule type" value="Genomic_DNA"/>
</dbReference>
<comment type="similarity">
    <text evidence="1">Belongs to the cytochrome P450 family.</text>
</comment>
<evidence type="ECO:0000256" key="1">
    <source>
        <dbReference type="ARBA" id="ARBA00010617"/>
    </source>
</evidence>
<dbReference type="Gene3D" id="1.10.630.10">
    <property type="entry name" value="Cytochrome P450"/>
    <property type="match status" value="1"/>
</dbReference>
<keyword evidence="3" id="KW-0408">Iron</keyword>
<keyword evidence="5" id="KW-1185">Reference proteome</keyword>
<dbReference type="GO" id="GO:0005737">
    <property type="term" value="C:cytoplasm"/>
    <property type="evidence" value="ECO:0007669"/>
    <property type="project" value="TreeGrafter"/>
</dbReference>
<gene>
    <name evidence="4" type="ORF">HOLleu_17466</name>
</gene>
<dbReference type="InterPro" id="IPR001128">
    <property type="entry name" value="Cyt_P450"/>
</dbReference>